<keyword evidence="3" id="KW-1185">Reference proteome</keyword>
<organism evidence="2 3">
    <name type="scientific">Alkaliphilus peptidifermentans DSM 18978</name>
    <dbReference type="NCBI Taxonomy" id="1120976"/>
    <lineage>
        <taxon>Bacteria</taxon>
        <taxon>Bacillati</taxon>
        <taxon>Bacillota</taxon>
        <taxon>Clostridia</taxon>
        <taxon>Peptostreptococcales</taxon>
        <taxon>Natronincolaceae</taxon>
        <taxon>Alkaliphilus</taxon>
    </lineage>
</organism>
<evidence type="ECO:0000259" key="1">
    <source>
        <dbReference type="Pfam" id="PF14343"/>
    </source>
</evidence>
<dbReference type="Pfam" id="PF14343">
    <property type="entry name" value="PrcB_C"/>
    <property type="match status" value="1"/>
</dbReference>
<evidence type="ECO:0000313" key="2">
    <source>
        <dbReference type="EMBL" id="SCZ05325.1"/>
    </source>
</evidence>
<dbReference type="AlphaFoldDB" id="A0A1G5KXJ4"/>
<protein>
    <submittedName>
        <fullName evidence="2">PrcB C-terminal</fullName>
    </submittedName>
</protein>
<dbReference type="Proteomes" id="UP000198636">
    <property type="component" value="Unassembled WGS sequence"/>
</dbReference>
<feature type="domain" description="PrcB C-terminal" evidence="1">
    <location>
        <begin position="32"/>
        <end position="82"/>
    </location>
</feature>
<proteinExistence type="predicted"/>
<dbReference type="STRING" id="1120976.SAMN03080606_03860"/>
<dbReference type="RefSeq" id="WP_176759107.1">
    <property type="nucleotide sequence ID" value="NZ_FMUS01000033.1"/>
</dbReference>
<dbReference type="InterPro" id="IPR025748">
    <property type="entry name" value="PrcB_C_dom"/>
</dbReference>
<accession>A0A1G5KXJ4</accession>
<sequence>MVFTEPRSTSTDKNDDVTYKVIKTAPDKIKVELYWGEKPSRGYKIKIKEVKLEENNVNVVYSQVYPDPDSIYSQVISYPSDIWEGKVEKLQDNYQVKLSKQ</sequence>
<evidence type="ECO:0000313" key="3">
    <source>
        <dbReference type="Proteomes" id="UP000198636"/>
    </source>
</evidence>
<reference evidence="2 3" key="1">
    <citation type="submission" date="2016-10" db="EMBL/GenBank/DDBJ databases">
        <authorList>
            <person name="de Groot N.N."/>
        </authorList>
    </citation>
    <scope>NUCLEOTIDE SEQUENCE [LARGE SCALE GENOMIC DNA]</scope>
    <source>
        <strain evidence="2 3">DSM 18978</strain>
    </source>
</reference>
<gene>
    <name evidence="2" type="ORF">SAMN03080606_03860</name>
</gene>
<dbReference type="EMBL" id="FMUS01000033">
    <property type="protein sequence ID" value="SCZ05325.1"/>
    <property type="molecule type" value="Genomic_DNA"/>
</dbReference>
<name>A0A1G5KXJ4_9FIRM</name>